<sequence length="81" mass="8737">MTDGAQTADLSFEQALRELEQIVGRLESGEVPLDQAISLYEEGDRLRKLCQARLDSAQARIEQVRADSAGNVTGTTPFAAG</sequence>
<dbReference type="GO" id="GO:0008855">
    <property type="term" value="F:exodeoxyribonuclease VII activity"/>
    <property type="evidence" value="ECO:0007669"/>
    <property type="project" value="UniProtKB-UniRule"/>
</dbReference>
<comment type="subunit">
    <text evidence="6">Heterooligomer composed of large and small subunits.</text>
</comment>
<protein>
    <recommendedName>
        <fullName evidence="6">Exodeoxyribonuclease 7 small subunit</fullName>
        <ecNumber evidence="6">3.1.11.6</ecNumber>
    </recommendedName>
    <alternativeName>
        <fullName evidence="6">Exodeoxyribonuclease VII small subunit</fullName>
        <shortName evidence="6">Exonuclease VII small subunit</shortName>
    </alternativeName>
</protein>
<keyword evidence="8" id="KW-1185">Reference proteome</keyword>
<evidence type="ECO:0000256" key="1">
    <source>
        <dbReference type="ARBA" id="ARBA00009998"/>
    </source>
</evidence>
<dbReference type="InterPro" id="IPR003761">
    <property type="entry name" value="Exonuc_VII_S"/>
</dbReference>
<accession>A0A9X2KN43</accession>
<evidence type="ECO:0000313" key="8">
    <source>
        <dbReference type="Proteomes" id="UP001139451"/>
    </source>
</evidence>
<dbReference type="GO" id="GO:0005829">
    <property type="term" value="C:cytosol"/>
    <property type="evidence" value="ECO:0007669"/>
    <property type="project" value="TreeGrafter"/>
</dbReference>
<dbReference type="Proteomes" id="UP001139451">
    <property type="component" value="Unassembled WGS sequence"/>
</dbReference>
<dbReference type="InterPro" id="IPR037004">
    <property type="entry name" value="Exonuc_VII_ssu_sf"/>
</dbReference>
<keyword evidence="4 6" id="KW-0378">Hydrolase</keyword>
<dbReference type="PANTHER" id="PTHR34137:SF1">
    <property type="entry name" value="EXODEOXYRIBONUCLEASE 7 SMALL SUBUNIT"/>
    <property type="match status" value="1"/>
</dbReference>
<name>A0A9X2KN43_9SPHN</name>
<evidence type="ECO:0000256" key="5">
    <source>
        <dbReference type="ARBA" id="ARBA00022839"/>
    </source>
</evidence>
<dbReference type="EC" id="3.1.11.6" evidence="6"/>
<dbReference type="SUPFAM" id="SSF116842">
    <property type="entry name" value="XseB-like"/>
    <property type="match status" value="1"/>
</dbReference>
<evidence type="ECO:0000256" key="4">
    <source>
        <dbReference type="ARBA" id="ARBA00022801"/>
    </source>
</evidence>
<dbReference type="NCBIfam" id="NF002139">
    <property type="entry name" value="PRK00977.1-3"/>
    <property type="match status" value="1"/>
</dbReference>
<keyword evidence="5 6" id="KW-0269">Exonuclease</keyword>
<evidence type="ECO:0000313" key="7">
    <source>
        <dbReference type="EMBL" id="MCP3732402.1"/>
    </source>
</evidence>
<dbReference type="HAMAP" id="MF_00337">
    <property type="entry name" value="Exonuc_7_S"/>
    <property type="match status" value="1"/>
</dbReference>
<reference evidence="7" key="1">
    <citation type="submission" date="2022-05" db="EMBL/GenBank/DDBJ databases">
        <title>Sphingomonas sp. strain MG17 Genome sequencing and assembly.</title>
        <authorList>
            <person name="Kim I."/>
        </authorList>
    </citation>
    <scope>NUCLEOTIDE SEQUENCE</scope>
    <source>
        <strain evidence="7">MG17</strain>
    </source>
</reference>
<proteinExistence type="inferred from homology"/>
<evidence type="ECO:0000256" key="3">
    <source>
        <dbReference type="ARBA" id="ARBA00022722"/>
    </source>
</evidence>
<dbReference type="PANTHER" id="PTHR34137">
    <property type="entry name" value="EXODEOXYRIBONUCLEASE 7 SMALL SUBUNIT"/>
    <property type="match status" value="1"/>
</dbReference>
<dbReference type="Pfam" id="PF02609">
    <property type="entry name" value="Exonuc_VII_S"/>
    <property type="match status" value="1"/>
</dbReference>
<comment type="subcellular location">
    <subcellularLocation>
        <location evidence="6">Cytoplasm</location>
    </subcellularLocation>
</comment>
<dbReference type="RefSeq" id="WP_254295819.1">
    <property type="nucleotide sequence ID" value="NZ_JAMLDX010000018.1"/>
</dbReference>
<evidence type="ECO:0000256" key="2">
    <source>
        <dbReference type="ARBA" id="ARBA00022490"/>
    </source>
</evidence>
<dbReference type="NCBIfam" id="TIGR01280">
    <property type="entry name" value="xseB"/>
    <property type="match status" value="1"/>
</dbReference>
<dbReference type="GO" id="GO:0009318">
    <property type="term" value="C:exodeoxyribonuclease VII complex"/>
    <property type="evidence" value="ECO:0007669"/>
    <property type="project" value="UniProtKB-UniRule"/>
</dbReference>
<evidence type="ECO:0000256" key="6">
    <source>
        <dbReference type="HAMAP-Rule" id="MF_00337"/>
    </source>
</evidence>
<dbReference type="AlphaFoldDB" id="A0A9X2KN43"/>
<comment type="function">
    <text evidence="6">Bidirectionally degrades single-stranded DNA into large acid-insoluble oligonucleotides, which are then degraded further into small acid-soluble oligonucleotides.</text>
</comment>
<keyword evidence="3 6" id="KW-0540">Nuclease</keyword>
<comment type="similarity">
    <text evidence="1 6">Belongs to the XseB family.</text>
</comment>
<organism evidence="7 8">
    <name type="scientific">Sphingomonas tagetis</name>
    <dbReference type="NCBI Taxonomy" id="2949092"/>
    <lineage>
        <taxon>Bacteria</taxon>
        <taxon>Pseudomonadati</taxon>
        <taxon>Pseudomonadota</taxon>
        <taxon>Alphaproteobacteria</taxon>
        <taxon>Sphingomonadales</taxon>
        <taxon>Sphingomonadaceae</taxon>
        <taxon>Sphingomonas</taxon>
    </lineage>
</organism>
<keyword evidence="2 6" id="KW-0963">Cytoplasm</keyword>
<dbReference type="EMBL" id="JAMLDX010000018">
    <property type="protein sequence ID" value="MCP3732402.1"/>
    <property type="molecule type" value="Genomic_DNA"/>
</dbReference>
<gene>
    <name evidence="6" type="primary">xseB</name>
    <name evidence="7" type="ORF">M9978_18425</name>
</gene>
<comment type="catalytic activity">
    <reaction evidence="6">
        <text>Exonucleolytic cleavage in either 5'- to 3'- or 3'- to 5'-direction to yield nucleoside 5'-phosphates.</text>
        <dbReference type="EC" id="3.1.11.6"/>
    </reaction>
</comment>
<dbReference type="Gene3D" id="1.10.287.1040">
    <property type="entry name" value="Exonuclease VII, small subunit"/>
    <property type="match status" value="1"/>
</dbReference>
<dbReference type="GO" id="GO:0006308">
    <property type="term" value="P:DNA catabolic process"/>
    <property type="evidence" value="ECO:0007669"/>
    <property type="project" value="UniProtKB-UniRule"/>
</dbReference>
<comment type="caution">
    <text evidence="7">The sequence shown here is derived from an EMBL/GenBank/DDBJ whole genome shotgun (WGS) entry which is preliminary data.</text>
</comment>